<dbReference type="eggNOG" id="ENOG5032VEY">
    <property type="taxonomic scope" value="Bacteria"/>
</dbReference>
<dbReference type="Proteomes" id="UP000054010">
    <property type="component" value="Unassembled WGS sequence"/>
</dbReference>
<organism evidence="1 2">
    <name type="scientific">Oscillochloris trichoides DG-6</name>
    <dbReference type="NCBI Taxonomy" id="765420"/>
    <lineage>
        <taxon>Bacteria</taxon>
        <taxon>Bacillati</taxon>
        <taxon>Chloroflexota</taxon>
        <taxon>Chloroflexia</taxon>
        <taxon>Chloroflexales</taxon>
        <taxon>Chloroflexineae</taxon>
        <taxon>Oscillochloridaceae</taxon>
        <taxon>Oscillochloris</taxon>
    </lineage>
</organism>
<reference evidence="1 2" key="1">
    <citation type="journal article" date="2011" name="J. Bacteriol.">
        <title>Draft genome sequence of the anoxygenic filamentous phototrophic bacterium Oscillochloris trichoides subsp. DG-6.</title>
        <authorList>
            <person name="Kuznetsov B.B."/>
            <person name="Ivanovsky R.N."/>
            <person name="Keppen O.I."/>
            <person name="Sukhacheva M.V."/>
            <person name="Bumazhkin B.K."/>
            <person name="Patutina E.O."/>
            <person name="Beletsky A.V."/>
            <person name="Mardanov A.V."/>
            <person name="Baslerov R.V."/>
            <person name="Panteleeva A.N."/>
            <person name="Kolganova T.V."/>
            <person name="Ravin N.V."/>
            <person name="Skryabin K.G."/>
        </authorList>
    </citation>
    <scope>NUCLEOTIDE SEQUENCE [LARGE SCALE GENOMIC DNA]</scope>
    <source>
        <strain evidence="1 2">DG-6</strain>
    </source>
</reference>
<dbReference type="HOGENOM" id="CLU_686738_0_0_0"/>
<sequence length="412" mass="44868">MHTHSFSFPLITRALLFGVALLASALLLTACTSGPLLGVVEASATTYAPAETDQALTLSYTIGRDATVDIYLLDAAGTRYDLRRSQPRSASPDPYLLRFDGTVPTSDPVLLRRLLPSGDYTLVVVAQAVNGASEERRVPLTITGSDLPIPDVQNLLVSPATISPNADALDDVTEITYRLPVSATVDITITAPDGETIPVVTREEEGPYEQHHVWNGKRPNGSLLASGIYTYTVQAEDLYGNLVRRSGQIELENVGQPEARIVYANIAPQRVMLGEVMTVTVRVRNTGTVPIRTYGPPSGYRYTTDEVFSSVAEGRYTAQAGGFWRVGLDWDANSGGGPKRYPFRWALSAKPPEEWTVPGVEDWLMPGEEVEITGQVVLLQRETKMGFYVGLIQDGVGFFQDRSGRTIVEVGF</sequence>
<dbReference type="EMBL" id="ADVR01000012">
    <property type="protein sequence ID" value="EFO81444.1"/>
    <property type="molecule type" value="Genomic_DNA"/>
</dbReference>
<proteinExistence type="predicted"/>
<evidence type="ECO:0008006" key="3">
    <source>
        <dbReference type="Google" id="ProtNLM"/>
    </source>
</evidence>
<dbReference type="Gene3D" id="2.60.40.4070">
    <property type="match status" value="1"/>
</dbReference>
<accession>E1IBM5</accession>
<keyword evidence="2" id="KW-1185">Reference proteome</keyword>
<dbReference type="STRING" id="765420.OSCT_0726"/>
<dbReference type="AlphaFoldDB" id="E1IBM5"/>
<comment type="caution">
    <text evidence="1">The sequence shown here is derived from an EMBL/GenBank/DDBJ whole genome shotgun (WGS) entry which is preliminary data.</text>
</comment>
<name>E1IBM5_9CHLR</name>
<evidence type="ECO:0000313" key="2">
    <source>
        <dbReference type="Proteomes" id="UP000054010"/>
    </source>
</evidence>
<evidence type="ECO:0000313" key="1">
    <source>
        <dbReference type="EMBL" id="EFO81444.1"/>
    </source>
</evidence>
<gene>
    <name evidence="1" type="ORF">OSCT_0726</name>
</gene>
<protein>
    <recommendedName>
        <fullName evidence="3">FlgD Ig-like domain-containing protein</fullName>
    </recommendedName>
</protein>